<feature type="chain" id="PRO_5043148785" description="NodB homology domain-containing protein" evidence="4">
    <location>
        <begin position="21"/>
        <end position="511"/>
    </location>
</feature>
<dbReference type="PROSITE" id="PS51677">
    <property type="entry name" value="NODB"/>
    <property type="match status" value="1"/>
</dbReference>
<reference evidence="7" key="1">
    <citation type="submission" date="2016-12" db="EMBL/GenBank/DDBJ databases">
        <authorList>
            <person name="Meng X."/>
        </authorList>
    </citation>
    <scope>NUCLEOTIDE SEQUENCE [LARGE SCALE GENOMIC DNA]</scope>
    <source>
        <strain evidence="7">DSM 20732</strain>
    </source>
</reference>
<dbReference type="InterPro" id="IPR011330">
    <property type="entry name" value="Glyco_hydro/deAcase_b/a-brl"/>
</dbReference>
<keyword evidence="7" id="KW-1185">Reference proteome</keyword>
<dbReference type="SUPFAM" id="SSF88713">
    <property type="entry name" value="Glycoside hydrolase/deacetylase"/>
    <property type="match status" value="1"/>
</dbReference>
<organism evidence="6 7">
    <name type="scientific">Buchananella hordeovulneris</name>
    <dbReference type="NCBI Taxonomy" id="52770"/>
    <lineage>
        <taxon>Bacteria</taxon>
        <taxon>Bacillati</taxon>
        <taxon>Actinomycetota</taxon>
        <taxon>Actinomycetes</taxon>
        <taxon>Actinomycetales</taxon>
        <taxon>Actinomycetaceae</taxon>
        <taxon>Buchananella</taxon>
    </lineage>
</organism>
<keyword evidence="2" id="KW-0378">Hydrolase</keyword>
<dbReference type="Pfam" id="PF01522">
    <property type="entry name" value="Polysacc_deac_1"/>
    <property type="match status" value="1"/>
</dbReference>
<dbReference type="InterPro" id="IPR050248">
    <property type="entry name" value="Polysacc_deacetylase_ArnD"/>
</dbReference>
<proteinExistence type="predicted"/>
<dbReference type="OrthoDB" id="9763050at2"/>
<gene>
    <name evidence="6" type="ORF">BSZ40_08105</name>
</gene>
<dbReference type="EMBL" id="MQVS01000008">
    <property type="protein sequence ID" value="OKL51264.1"/>
    <property type="molecule type" value="Genomic_DNA"/>
</dbReference>
<feature type="compositionally biased region" description="Low complexity" evidence="3">
    <location>
        <begin position="298"/>
        <end position="308"/>
    </location>
</feature>
<dbReference type="PANTHER" id="PTHR10587:SF133">
    <property type="entry name" value="CHITIN DEACETYLASE 1-RELATED"/>
    <property type="match status" value="1"/>
</dbReference>
<dbReference type="GO" id="GO:0016020">
    <property type="term" value="C:membrane"/>
    <property type="evidence" value="ECO:0007669"/>
    <property type="project" value="TreeGrafter"/>
</dbReference>
<accession>A0A1Q5PUK3</accession>
<evidence type="ECO:0000313" key="6">
    <source>
        <dbReference type="EMBL" id="OKL51264.1"/>
    </source>
</evidence>
<evidence type="ECO:0000256" key="4">
    <source>
        <dbReference type="SAM" id="SignalP"/>
    </source>
</evidence>
<dbReference type="GO" id="GO:0046872">
    <property type="term" value="F:metal ion binding"/>
    <property type="evidence" value="ECO:0007669"/>
    <property type="project" value="UniProtKB-KW"/>
</dbReference>
<dbReference type="AlphaFoldDB" id="A0A1Q5PUK3"/>
<keyword evidence="1" id="KW-0479">Metal-binding</keyword>
<dbReference type="GO" id="GO:0005975">
    <property type="term" value="P:carbohydrate metabolic process"/>
    <property type="evidence" value="ECO:0007669"/>
    <property type="project" value="InterPro"/>
</dbReference>
<dbReference type="GO" id="GO:0016810">
    <property type="term" value="F:hydrolase activity, acting on carbon-nitrogen (but not peptide) bonds"/>
    <property type="evidence" value="ECO:0007669"/>
    <property type="project" value="InterPro"/>
</dbReference>
<evidence type="ECO:0000256" key="3">
    <source>
        <dbReference type="SAM" id="MobiDB-lite"/>
    </source>
</evidence>
<dbReference type="PROSITE" id="PS51257">
    <property type="entry name" value="PROKAR_LIPOPROTEIN"/>
    <property type="match status" value="1"/>
</dbReference>
<evidence type="ECO:0000256" key="1">
    <source>
        <dbReference type="ARBA" id="ARBA00022723"/>
    </source>
</evidence>
<dbReference type="STRING" id="52770.BSZ40_08105"/>
<feature type="domain" description="NodB homology" evidence="5">
    <location>
        <begin position="320"/>
        <end position="493"/>
    </location>
</feature>
<evidence type="ECO:0000313" key="7">
    <source>
        <dbReference type="Proteomes" id="UP000185612"/>
    </source>
</evidence>
<feature type="region of interest" description="Disordered" evidence="3">
    <location>
        <begin position="271"/>
        <end position="308"/>
    </location>
</feature>
<evidence type="ECO:0000256" key="2">
    <source>
        <dbReference type="ARBA" id="ARBA00022801"/>
    </source>
</evidence>
<dbReference type="PANTHER" id="PTHR10587">
    <property type="entry name" value="GLYCOSYL TRANSFERASE-RELATED"/>
    <property type="match status" value="1"/>
</dbReference>
<evidence type="ECO:0000259" key="5">
    <source>
        <dbReference type="PROSITE" id="PS51677"/>
    </source>
</evidence>
<feature type="signal peptide" evidence="4">
    <location>
        <begin position="1"/>
        <end position="20"/>
    </location>
</feature>
<dbReference type="RefSeq" id="WP_073825092.1">
    <property type="nucleotide sequence ID" value="NZ_JAUNKL010000083.1"/>
</dbReference>
<dbReference type="Proteomes" id="UP000185612">
    <property type="component" value="Unassembled WGS sequence"/>
</dbReference>
<protein>
    <recommendedName>
        <fullName evidence="5">NodB homology domain-containing protein</fullName>
    </recommendedName>
</protein>
<sequence length="511" mass="53592">MPAFRSRFAALALAVNVAAAGCSAGATEPAQTPTTAAPVPAVNTEATARSFIPADADPGPALPAAGIHSVITENLEAPRWFLQTPTIDGLEAFNTLVDTELEDARQRFATDHTNVDKAVFNARWQLSQRSGPWITVLVTRETFAGAGWGSEFTSYVANVDTLGASTSARLVAPDKFQQLVEITAAAITKLQGREPLREEGTWPAAIGTQLARSLVPDVDGDLLVQVAPGVLTAYSDGAFIVEIPQQEATGLLTADGAAWLAVGIAAQEPAALPEEPEAPEPEPTPSASPTTDLSTVEPDPVAPAAAQPAPGAEVDCAAVACVALTFDDGPGRHTDRLLDTLRDAQVPATFFILGSAIAGKEATLQRMVQEGHALGNHTWDHPDLTGLSPAQVEEQLRLTNDAILAAAGVAPTSLRPPYGAFVPGQTPSGQLPVVLWDVDTEDWKNRNVAETTKRAVTGVKPGSIILLHDIHPTSVDAVPGIIHKLQEAGYVFVTVPTLLGQMEPGAVYYSR</sequence>
<dbReference type="InterPro" id="IPR002509">
    <property type="entry name" value="NODB_dom"/>
</dbReference>
<dbReference type="Gene3D" id="3.20.20.370">
    <property type="entry name" value="Glycoside hydrolase/deacetylase"/>
    <property type="match status" value="1"/>
</dbReference>
<name>A0A1Q5PUK3_9ACTO</name>
<comment type="caution">
    <text evidence="6">The sequence shown here is derived from an EMBL/GenBank/DDBJ whole genome shotgun (WGS) entry which is preliminary data.</text>
</comment>
<keyword evidence="4" id="KW-0732">Signal</keyword>